<name>A0ACC1SNN7_9HYPO</name>
<evidence type="ECO:0000313" key="1">
    <source>
        <dbReference type="EMBL" id="KAJ3543271.1"/>
    </source>
</evidence>
<dbReference type="Proteomes" id="UP001148629">
    <property type="component" value="Unassembled WGS sequence"/>
</dbReference>
<protein>
    <submittedName>
        <fullName evidence="1">Uncharacterized protein</fullName>
    </submittedName>
</protein>
<organism evidence="1 2">
    <name type="scientific">Fusarium decemcellulare</name>
    <dbReference type="NCBI Taxonomy" id="57161"/>
    <lineage>
        <taxon>Eukaryota</taxon>
        <taxon>Fungi</taxon>
        <taxon>Dikarya</taxon>
        <taxon>Ascomycota</taxon>
        <taxon>Pezizomycotina</taxon>
        <taxon>Sordariomycetes</taxon>
        <taxon>Hypocreomycetidae</taxon>
        <taxon>Hypocreales</taxon>
        <taxon>Nectriaceae</taxon>
        <taxon>Fusarium</taxon>
        <taxon>Fusarium decemcellulare species complex</taxon>
    </lineage>
</organism>
<proteinExistence type="predicted"/>
<keyword evidence="2" id="KW-1185">Reference proteome</keyword>
<sequence>MASSAANNVPWVISSPHNNTADLQNLIAPPWTDTPNVRGTLDILQSCILTLVACIYTALHLDVPTKTSAGKVLLYKLKWVTITLLAPEIAIYMAADQLQQAWSLKSKLRAMQTARPGDDDYFHIDLRYAFFIVMGGVRVNIEDILSFPDLHYEALKHFKSRPYAVRLNPKTVILLANRGHWIPISDKKIDDKSKADPFQKALVLIQVMWMVTQCVVRRVEHLPLTLLEVHTMIHVLCAIFLYLCWFKKPLNVQDPEIIRPTGFEGEIAVLVQQQFYPNMSTRLALFPPQGDTNQPPPRRFGPLMTTDWVTPEPGSKEWSLLKPEERYWPEGVTMRQTSYQQSLPLMDRSAQHRTWAESNLARWVKPEPGIQMWPGNILPSGLLYHCEMRDIPLLLTPQFLRRWDAIFRTFPFKNRDKLASTSNFIKVNTVAWDYRLVDPREREGISGGQDLFLARLQEFRPSQEAAFRNLAFSEGKRNLDIDVSVFTQSAGSAFGLLGFFKEFPWLAILALALTGLYGGVHLTAWNWIFPTLIEEWLWKGSCLYIAGLLPIYFVLGPLLATIASSAVKEGITWLLINTLFFSALALYLACRGYIIVESFISLRHVPVGVFASPTWVQMIPHF</sequence>
<gene>
    <name evidence="1" type="ORF">NM208_g3659</name>
</gene>
<reference evidence="1" key="1">
    <citation type="submission" date="2022-08" db="EMBL/GenBank/DDBJ databases">
        <title>Genome Sequence of Fusarium decemcellulare.</title>
        <authorList>
            <person name="Buettner E."/>
        </authorList>
    </citation>
    <scope>NUCLEOTIDE SEQUENCE</scope>
    <source>
        <strain evidence="1">Babe19</strain>
    </source>
</reference>
<accession>A0ACC1SNN7</accession>
<evidence type="ECO:0000313" key="2">
    <source>
        <dbReference type="Proteomes" id="UP001148629"/>
    </source>
</evidence>
<comment type="caution">
    <text evidence="1">The sequence shown here is derived from an EMBL/GenBank/DDBJ whole genome shotgun (WGS) entry which is preliminary data.</text>
</comment>
<dbReference type="EMBL" id="JANRMS010000252">
    <property type="protein sequence ID" value="KAJ3543271.1"/>
    <property type="molecule type" value="Genomic_DNA"/>
</dbReference>